<dbReference type="InterPro" id="IPR047817">
    <property type="entry name" value="ABC2_TM_bact-type"/>
</dbReference>
<evidence type="ECO:0000313" key="9">
    <source>
        <dbReference type="Proteomes" id="UP000517916"/>
    </source>
</evidence>
<keyword evidence="4 6" id="KW-0472">Membrane</keyword>
<feature type="transmembrane region" description="Helical" evidence="6">
    <location>
        <begin position="18"/>
        <end position="38"/>
    </location>
</feature>
<name>A0ABR6BSB6_9PSEU</name>
<accession>A0ABR6BSB6</accession>
<evidence type="ECO:0000256" key="6">
    <source>
        <dbReference type="RuleBase" id="RU361157"/>
    </source>
</evidence>
<gene>
    <name evidence="8" type="ORF">BC739_007048</name>
</gene>
<evidence type="ECO:0000259" key="7">
    <source>
        <dbReference type="PROSITE" id="PS51012"/>
    </source>
</evidence>
<dbReference type="PROSITE" id="PS51012">
    <property type="entry name" value="ABC_TM2"/>
    <property type="match status" value="1"/>
</dbReference>
<keyword evidence="3 6" id="KW-1133">Transmembrane helix</keyword>
<dbReference type="InterPro" id="IPR051784">
    <property type="entry name" value="Nod_factor_ABC_transporter"/>
</dbReference>
<sequence length="239" mass="25288">MTALLLFDIRRIARSPRFALFTVGFPVVFFLIFSNVYGRSGPGAAAYLMVGMAAFGAVSAAINTGSRVAVERQVGWNRQLRMTPLPTPGYLVSKVLASMVVALPALLLVFLVGAFTQGVSLDAGTWLRLVLVCWLGVLPIAALGLLIGMLATGDSAQAMSAVAMMTMSLLGGLWVPVDLLPGFLAAVARALPTYWLAEFGRDALAGTAPAAQGLVTMFAWLLVTGVLVIVRYRRDAARA</sequence>
<feature type="transmembrane region" description="Helical" evidence="6">
    <location>
        <begin position="162"/>
        <end position="190"/>
    </location>
</feature>
<keyword evidence="5" id="KW-0046">Antibiotic resistance</keyword>
<comment type="subcellular location">
    <subcellularLocation>
        <location evidence="6">Cell membrane</location>
        <topology evidence="6">Multi-pass membrane protein</topology>
    </subcellularLocation>
    <subcellularLocation>
        <location evidence="1">Membrane</location>
        <topology evidence="1">Multi-pass membrane protein</topology>
    </subcellularLocation>
</comment>
<reference evidence="8 9" key="1">
    <citation type="submission" date="2020-08" db="EMBL/GenBank/DDBJ databases">
        <title>Genomic Encyclopedia of Archaeal and Bacterial Type Strains, Phase II (KMG-II): from individual species to whole genera.</title>
        <authorList>
            <person name="Goeker M."/>
        </authorList>
    </citation>
    <scope>NUCLEOTIDE SEQUENCE [LARGE SCALE GENOMIC DNA]</scope>
    <source>
        <strain evidence="8 9">DSM 43850</strain>
    </source>
</reference>
<dbReference type="PIRSF" id="PIRSF006648">
    <property type="entry name" value="DrrB"/>
    <property type="match status" value="1"/>
</dbReference>
<feature type="transmembrane region" description="Helical" evidence="6">
    <location>
        <begin position="91"/>
        <end position="114"/>
    </location>
</feature>
<keyword evidence="2 6" id="KW-0812">Transmembrane</keyword>
<keyword evidence="9" id="KW-1185">Reference proteome</keyword>
<dbReference type="EMBL" id="JACJID010000006">
    <property type="protein sequence ID" value="MBA8929815.1"/>
    <property type="molecule type" value="Genomic_DNA"/>
</dbReference>
<feature type="transmembrane region" description="Helical" evidence="6">
    <location>
        <begin position="44"/>
        <end position="70"/>
    </location>
</feature>
<comment type="caution">
    <text evidence="8">The sequence shown here is derived from an EMBL/GenBank/DDBJ whole genome shotgun (WGS) entry which is preliminary data.</text>
</comment>
<dbReference type="Proteomes" id="UP000517916">
    <property type="component" value="Unassembled WGS sequence"/>
</dbReference>
<dbReference type="InterPro" id="IPR013525">
    <property type="entry name" value="ABC2_TM"/>
</dbReference>
<evidence type="ECO:0000256" key="4">
    <source>
        <dbReference type="ARBA" id="ARBA00023136"/>
    </source>
</evidence>
<evidence type="ECO:0000256" key="1">
    <source>
        <dbReference type="ARBA" id="ARBA00004141"/>
    </source>
</evidence>
<dbReference type="PANTHER" id="PTHR43229:SF2">
    <property type="entry name" value="NODULATION PROTEIN J"/>
    <property type="match status" value="1"/>
</dbReference>
<feature type="domain" description="ABC transmembrane type-2" evidence="7">
    <location>
        <begin position="13"/>
        <end position="235"/>
    </location>
</feature>
<keyword evidence="6" id="KW-0813">Transport</keyword>
<evidence type="ECO:0000256" key="3">
    <source>
        <dbReference type="ARBA" id="ARBA00022989"/>
    </source>
</evidence>
<dbReference type="PANTHER" id="PTHR43229">
    <property type="entry name" value="NODULATION PROTEIN J"/>
    <property type="match status" value="1"/>
</dbReference>
<evidence type="ECO:0000256" key="2">
    <source>
        <dbReference type="ARBA" id="ARBA00022692"/>
    </source>
</evidence>
<protein>
    <recommendedName>
        <fullName evidence="6">Transport permease protein</fullName>
    </recommendedName>
</protein>
<dbReference type="Pfam" id="PF01061">
    <property type="entry name" value="ABC2_membrane"/>
    <property type="match status" value="1"/>
</dbReference>
<feature type="transmembrane region" description="Helical" evidence="6">
    <location>
        <begin position="126"/>
        <end position="150"/>
    </location>
</feature>
<proteinExistence type="inferred from homology"/>
<keyword evidence="6" id="KW-1003">Cell membrane</keyword>
<organism evidence="8 9">
    <name type="scientific">Kutzneria viridogrisea</name>
    <dbReference type="NCBI Taxonomy" id="47990"/>
    <lineage>
        <taxon>Bacteria</taxon>
        <taxon>Bacillati</taxon>
        <taxon>Actinomycetota</taxon>
        <taxon>Actinomycetes</taxon>
        <taxon>Pseudonocardiales</taxon>
        <taxon>Pseudonocardiaceae</taxon>
        <taxon>Kutzneria</taxon>
    </lineage>
</organism>
<feature type="transmembrane region" description="Helical" evidence="6">
    <location>
        <begin position="210"/>
        <end position="230"/>
    </location>
</feature>
<dbReference type="InterPro" id="IPR000412">
    <property type="entry name" value="ABC_2_transport"/>
</dbReference>
<evidence type="ECO:0000313" key="8">
    <source>
        <dbReference type="EMBL" id="MBA8929815.1"/>
    </source>
</evidence>
<comment type="similarity">
    <text evidence="6">Belongs to the ABC-2 integral membrane protein family.</text>
</comment>
<dbReference type="RefSeq" id="WP_182839602.1">
    <property type="nucleotide sequence ID" value="NZ_BAAABQ010000031.1"/>
</dbReference>
<evidence type="ECO:0000256" key="5">
    <source>
        <dbReference type="ARBA" id="ARBA00023251"/>
    </source>
</evidence>